<sequence length="145" mass="16572">MTLWFQYWHHKPQLCSQDCTCLEQRAGGRAQEPQKLRTDKLEAAWEGPHVILDKLDNVTYVVARSGEKPKTVHVNMLKPYFNRSDAVFWISSVEGSPEDPEESVTYGDWDGEAGIEELCLPDQLPSQDKDKLLTALKDFETVFSN</sequence>
<dbReference type="Proteomes" id="UP000050525">
    <property type="component" value="Unassembled WGS sequence"/>
</dbReference>
<dbReference type="EMBL" id="AKHW03004724">
    <property type="protein sequence ID" value="KYO29077.1"/>
    <property type="molecule type" value="Genomic_DNA"/>
</dbReference>
<reference evidence="2 3" key="1">
    <citation type="journal article" date="2012" name="Genome Biol.">
        <title>Sequencing three crocodilian genomes to illuminate the evolution of archosaurs and amniotes.</title>
        <authorList>
            <person name="St John J.A."/>
            <person name="Braun E.L."/>
            <person name="Isberg S.R."/>
            <person name="Miles L.G."/>
            <person name="Chong A.Y."/>
            <person name="Gongora J."/>
            <person name="Dalzell P."/>
            <person name="Moran C."/>
            <person name="Bed'hom B."/>
            <person name="Abzhanov A."/>
            <person name="Burgess S.C."/>
            <person name="Cooksey A.M."/>
            <person name="Castoe T.A."/>
            <person name="Crawford N.G."/>
            <person name="Densmore L.D."/>
            <person name="Drew J.C."/>
            <person name="Edwards S.V."/>
            <person name="Faircloth B.C."/>
            <person name="Fujita M.K."/>
            <person name="Greenwold M.J."/>
            <person name="Hoffmann F.G."/>
            <person name="Howard J.M."/>
            <person name="Iguchi T."/>
            <person name="Janes D.E."/>
            <person name="Khan S.Y."/>
            <person name="Kohno S."/>
            <person name="de Koning A.J."/>
            <person name="Lance S.L."/>
            <person name="McCarthy F.M."/>
            <person name="McCormack J.E."/>
            <person name="Merchant M.E."/>
            <person name="Peterson D.G."/>
            <person name="Pollock D.D."/>
            <person name="Pourmand N."/>
            <person name="Raney B.J."/>
            <person name="Roessler K.A."/>
            <person name="Sanford J.R."/>
            <person name="Sawyer R.H."/>
            <person name="Schmidt C.J."/>
            <person name="Triplett E.W."/>
            <person name="Tuberville T.D."/>
            <person name="Venegas-Anaya M."/>
            <person name="Howard J.T."/>
            <person name="Jarvis E.D."/>
            <person name="Guillette L.J.Jr."/>
            <person name="Glenn T.C."/>
            <person name="Green R.E."/>
            <person name="Ray D.A."/>
        </authorList>
    </citation>
    <scope>NUCLEOTIDE SEQUENCE [LARGE SCALE GENOMIC DNA]</scope>
    <source>
        <strain evidence="2">KSC_2009_1</strain>
    </source>
</reference>
<dbReference type="Pfam" id="PF22938">
    <property type="entry name" value="Integrase_p58_C"/>
    <property type="match status" value="1"/>
</dbReference>
<evidence type="ECO:0000259" key="1">
    <source>
        <dbReference type="Pfam" id="PF22938"/>
    </source>
</evidence>
<proteinExistence type="predicted"/>
<dbReference type="InterPro" id="IPR054465">
    <property type="entry name" value="Integrase_p58-like_C"/>
</dbReference>
<gene>
    <name evidence="2" type="ORF">Y1Q_0009879</name>
</gene>
<dbReference type="AlphaFoldDB" id="A0A151MX43"/>
<feature type="domain" description="Integrase p58-like C-terminal" evidence="1">
    <location>
        <begin position="47"/>
        <end position="79"/>
    </location>
</feature>
<comment type="caution">
    <text evidence="2">The sequence shown here is derived from an EMBL/GenBank/DDBJ whole genome shotgun (WGS) entry which is preliminary data.</text>
</comment>
<organism evidence="2 3">
    <name type="scientific">Alligator mississippiensis</name>
    <name type="common">American alligator</name>
    <dbReference type="NCBI Taxonomy" id="8496"/>
    <lineage>
        <taxon>Eukaryota</taxon>
        <taxon>Metazoa</taxon>
        <taxon>Chordata</taxon>
        <taxon>Craniata</taxon>
        <taxon>Vertebrata</taxon>
        <taxon>Euteleostomi</taxon>
        <taxon>Archelosauria</taxon>
        <taxon>Archosauria</taxon>
        <taxon>Crocodylia</taxon>
        <taxon>Alligatoridae</taxon>
        <taxon>Alligatorinae</taxon>
        <taxon>Alligator</taxon>
    </lineage>
</organism>
<evidence type="ECO:0000313" key="2">
    <source>
        <dbReference type="EMBL" id="KYO29077.1"/>
    </source>
</evidence>
<accession>A0A151MX43</accession>
<name>A0A151MX43_ALLMI</name>
<evidence type="ECO:0000313" key="3">
    <source>
        <dbReference type="Proteomes" id="UP000050525"/>
    </source>
</evidence>
<protein>
    <recommendedName>
        <fullName evidence="1">Integrase p58-like C-terminal domain-containing protein</fullName>
    </recommendedName>
</protein>
<keyword evidence="3" id="KW-1185">Reference proteome</keyword>